<accession>A0ABQ5KUE1</accession>
<reference evidence="1" key="1">
    <citation type="submission" date="2022-03" db="EMBL/GenBank/DDBJ databases">
        <title>Draft genome sequence of Aduncisulcus paluster, a free-living microaerophilic Fornicata.</title>
        <authorList>
            <person name="Yuyama I."/>
            <person name="Kume K."/>
            <person name="Tamura T."/>
            <person name="Inagaki Y."/>
            <person name="Hashimoto T."/>
        </authorList>
    </citation>
    <scope>NUCLEOTIDE SEQUENCE</scope>
    <source>
        <strain evidence="1">NY0171</strain>
    </source>
</reference>
<dbReference type="PROSITE" id="PS51450">
    <property type="entry name" value="LRR"/>
    <property type="match status" value="1"/>
</dbReference>
<dbReference type="InterPro" id="IPR032675">
    <property type="entry name" value="LRR_dom_sf"/>
</dbReference>
<dbReference type="Proteomes" id="UP001057375">
    <property type="component" value="Unassembled WGS sequence"/>
</dbReference>
<dbReference type="EMBL" id="BQXS01010951">
    <property type="protein sequence ID" value="GKT35248.1"/>
    <property type="molecule type" value="Genomic_DNA"/>
</dbReference>
<sequence>DLSNNSISDVSVLLTSDLFPADALTTLDISSNNICDIDNVVTDLQSKFTNLSTLIYSDQTCHCSASVSSSAHQVCREVYPDRWAVECWNGYYLDESTGECVEACGSQGYSSGACVGTPISDDMILSVCANHPTMMPVLAEGGTILTCGCRAAWRGDNCDELYKVYIPDEQFRKDICYFATYGSVLCDISEYELASLQGEPMSYGSINTSYEGAEYLINIDGFYTRNELTTSIFPVAKLEQLIKLYFYNDNSTVPSNSMDIHDFDSLYPLHRLQQLAIYGNERIYDISVSFRNISMNFLEISDTSYSVSTLALCRSESDEDYWSIITTIFPVHDTDSDAMSQSYLPNSCPLNEENTYSCDPTSYPTQCPSFVLNEVYDSTADTPVKKCASIAKTSGSVETEDLTCYTIHDDMIRNYLKGVSSGCIASEDDIESNGIISVATLRSKLECASLSLSDVVSYSSVSSVNDITTLQGLEYAQGVDSDTDTPIGLTSLTLDGYDLSGDINDNAEYDKLVVRILSKAVTAGDIDSGLTHLSVSGCGLNAVSDVLDLTPINSYDTS</sequence>
<dbReference type="InterPro" id="IPR001611">
    <property type="entry name" value="Leu-rich_rpt"/>
</dbReference>
<proteinExistence type="predicted"/>
<evidence type="ECO:0000313" key="2">
    <source>
        <dbReference type="Proteomes" id="UP001057375"/>
    </source>
</evidence>
<dbReference type="SUPFAM" id="SSF52058">
    <property type="entry name" value="L domain-like"/>
    <property type="match status" value="1"/>
</dbReference>
<feature type="non-terminal residue" evidence="1">
    <location>
        <position position="558"/>
    </location>
</feature>
<dbReference type="Gene3D" id="3.80.10.10">
    <property type="entry name" value="Ribonuclease Inhibitor"/>
    <property type="match status" value="2"/>
</dbReference>
<feature type="non-terminal residue" evidence="1">
    <location>
        <position position="1"/>
    </location>
</feature>
<protein>
    <submittedName>
        <fullName evidence="1">Acidic leucine-rich nuclear phosphoprotein 32 like protein</fullName>
    </submittedName>
</protein>
<gene>
    <name evidence="1" type="ORF">ADUPG1_008443</name>
</gene>
<comment type="caution">
    <text evidence="1">The sequence shown here is derived from an EMBL/GenBank/DDBJ whole genome shotgun (WGS) entry which is preliminary data.</text>
</comment>
<keyword evidence="2" id="KW-1185">Reference proteome</keyword>
<evidence type="ECO:0000313" key="1">
    <source>
        <dbReference type="EMBL" id="GKT35248.1"/>
    </source>
</evidence>
<organism evidence="1 2">
    <name type="scientific">Aduncisulcus paluster</name>
    <dbReference type="NCBI Taxonomy" id="2918883"/>
    <lineage>
        <taxon>Eukaryota</taxon>
        <taxon>Metamonada</taxon>
        <taxon>Carpediemonas-like organisms</taxon>
        <taxon>Aduncisulcus</taxon>
    </lineage>
</organism>
<name>A0ABQ5KUE1_9EUKA</name>